<accession>A0A7U4PA51</accession>
<feature type="domain" description="dATP/dGTP diphosphohydrolase MazZ" evidence="1">
    <location>
        <begin position="189"/>
        <end position="279"/>
    </location>
</feature>
<protein>
    <submittedName>
        <fullName evidence="2">DUF550 domain-containing protein</fullName>
    </submittedName>
</protein>
<dbReference type="InterPro" id="IPR007538">
    <property type="entry name" value="dATP/dGTP_dipphydrolase_MazZ"/>
</dbReference>
<gene>
    <name evidence="2" type="ORF">I6G56_22740</name>
</gene>
<proteinExistence type="predicted"/>
<evidence type="ECO:0000313" key="2">
    <source>
        <dbReference type="EMBL" id="QPS47914.1"/>
    </source>
</evidence>
<dbReference type="AlphaFoldDB" id="A0A7U4PA51"/>
<name>A0A7U4PA51_9BURK</name>
<accession>A0A7T2U9F4</accession>
<organism evidence="2 3">
    <name type="scientific">Burkholderia humptydooensis</name>
    <dbReference type="NCBI Taxonomy" id="430531"/>
    <lineage>
        <taxon>Bacteria</taxon>
        <taxon>Pseudomonadati</taxon>
        <taxon>Pseudomonadota</taxon>
        <taxon>Betaproteobacteria</taxon>
        <taxon>Burkholderiales</taxon>
        <taxon>Burkholderiaceae</taxon>
        <taxon>Burkholderia</taxon>
        <taxon>pseudomallei group</taxon>
    </lineage>
</organism>
<evidence type="ECO:0000313" key="3">
    <source>
        <dbReference type="Proteomes" id="UP000594943"/>
    </source>
</evidence>
<dbReference type="RefSeq" id="WP_006027278.1">
    <property type="nucleotide sequence ID" value="NZ_CP013382.1"/>
</dbReference>
<evidence type="ECO:0000259" key="1">
    <source>
        <dbReference type="Pfam" id="PF04447"/>
    </source>
</evidence>
<dbReference type="KEGG" id="bhg:I6G56_22740"/>
<reference evidence="2 3" key="1">
    <citation type="submission" date="2020-12" db="EMBL/GenBank/DDBJ databases">
        <title>FDA dAtabase for Regulatory Grade micrObial Sequences (FDA-ARGOS): Supporting development and validation of Infectious Disease Dx tests.</title>
        <authorList>
            <person name="Nelson B."/>
            <person name="Plummer A."/>
            <person name="Tallon L."/>
            <person name="Sadzewicz L."/>
            <person name="Zhao X."/>
            <person name="Boylan J."/>
            <person name="Ott S."/>
            <person name="Bowen H."/>
            <person name="Vavikolanu K."/>
            <person name="Mehta A."/>
            <person name="Aluvathingal J."/>
            <person name="Nadendla S."/>
            <person name="Myers T."/>
            <person name="Yan Y."/>
            <person name="Sichtig H."/>
        </authorList>
    </citation>
    <scope>NUCLEOTIDE SEQUENCE [LARGE SCALE GENOMIC DNA]</scope>
    <source>
        <strain evidence="2 3">FDAARGOS_899</strain>
    </source>
</reference>
<dbReference type="Proteomes" id="UP000594943">
    <property type="component" value="Chromosome 2"/>
</dbReference>
<sequence>MGGMKTIMNELRDELRVAHIIIRSALSVATFDQKMEWANMNERDAVIGEGITRANERQAAIDGGSVDALCRELTCADRIIENAKALLSEHQCELWDVAIRHAGVVSRRQAWDEVRGEVLARVANALAVARIGLDVGDCDGGRTVVVIKPIRELSPDDVAALRRMVESHAGQSRGMLIKSEFDMHALLRRQRAFSEHTFGPGRRTAGVCNHIRKELAEVEAAPDDLREWVDVILLGLDGAWRTDATPEQITAAISAKLAENEGRVWPDWRTSDPNRAIEHIDQATEGGQA</sequence>
<dbReference type="Pfam" id="PF04447">
    <property type="entry name" value="dATP-dGTP_PPHyd"/>
    <property type="match status" value="1"/>
</dbReference>
<dbReference type="EMBL" id="CP065687">
    <property type="protein sequence ID" value="QPS47914.1"/>
    <property type="molecule type" value="Genomic_DNA"/>
</dbReference>